<reference evidence="10" key="1">
    <citation type="journal article" date="2017" name="Genome Biol.">
        <title>Comparative genomics reveals high biological diversity and specific adaptations in the industrially and medically important fungal genus Aspergillus.</title>
        <authorList>
            <person name="de Vries R.P."/>
            <person name="Riley R."/>
            <person name="Wiebenga A."/>
            <person name="Aguilar-Osorio G."/>
            <person name="Amillis S."/>
            <person name="Uchima C.A."/>
            <person name="Anderluh G."/>
            <person name="Asadollahi M."/>
            <person name="Askin M."/>
            <person name="Barry K."/>
            <person name="Battaglia E."/>
            <person name="Bayram O."/>
            <person name="Benocci T."/>
            <person name="Braus-Stromeyer S.A."/>
            <person name="Caldana C."/>
            <person name="Canovas D."/>
            <person name="Cerqueira G.C."/>
            <person name="Chen F."/>
            <person name="Chen W."/>
            <person name="Choi C."/>
            <person name="Clum A."/>
            <person name="Dos Santos R.A."/>
            <person name="Damasio A.R."/>
            <person name="Diallinas G."/>
            <person name="Emri T."/>
            <person name="Fekete E."/>
            <person name="Flipphi M."/>
            <person name="Freyberg S."/>
            <person name="Gallo A."/>
            <person name="Gournas C."/>
            <person name="Habgood R."/>
            <person name="Hainaut M."/>
            <person name="Harispe M.L."/>
            <person name="Henrissat B."/>
            <person name="Hilden K.S."/>
            <person name="Hope R."/>
            <person name="Hossain A."/>
            <person name="Karabika E."/>
            <person name="Karaffa L."/>
            <person name="Karanyi Z."/>
            <person name="Krasevec N."/>
            <person name="Kuo A."/>
            <person name="Kusch H."/>
            <person name="LaButti K."/>
            <person name="Lagendijk E.L."/>
            <person name="Lapidus A."/>
            <person name="Levasseur A."/>
            <person name="Lindquist E."/>
            <person name="Lipzen A."/>
            <person name="Logrieco A.F."/>
            <person name="MacCabe A."/>
            <person name="Maekelae M.R."/>
            <person name="Malavazi I."/>
            <person name="Melin P."/>
            <person name="Meyer V."/>
            <person name="Mielnichuk N."/>
            <person name="Miskei M."/>
            <person name="Molnar A.P."/>
            <person name="Mule G."/>
            <person name="Ngan C.Y."/>
            <person name="Orejas M."/>
            <person name="Orosz E."/>
            <person name="Ouedraogo J.P."/>
            <person name="Overkamp K.M."/>
            <person name="Park H.-S."/>
            <person name="Perrone G."/>
            <person name="Piumi F."/>
            <person name="Punt P.J."/>
            <person name="Ram A.F."/>
            <person name="Ramon A."/>
            <person name="Rauscher S."/>
            <person name="Record E."/>
            <person name="Riano-Pachon D.M."/>
            <person name="Robert V."/>
            <person name="Roehrig J."/>
            <person name="Ruller R."/>
            <person name="Salamov A."/>
            <person name="Salih N.S."/>
            <person name="Samson R.A."/>
            <person name="Sandor E."/>
            <person name="Sanguinetti M."/>
            <person name="Schuetze T."/>
            <person name="Sepcic K."/>
            <person name="Shelest E."/>
            <person name="Sherlock G."/>
            <person name="Sophianopoulou V."/>
            <person name="Squina F.M."/>
            <person name="Sun H."/>
            <person name="Susca A."/>
            <person name="Todd R.B."/>
            <person name="Tsang A."/>
            <person name="Unkles S.E."/>
            <person name="van de Wiele N."/>
            <person name="van Rossen-Uffink D."/>
            <person name="Oliveira J.V."/>
            <person name="Vesth T.C."/>
            <person name="Visser J."/>
            <person name="Yu J.-H."/>
            <person name="Zhou M."/>
            <person name="Andersen M.R."/>
            <person name="Archer D.B."/>
            <person name="Baker S.E."/>
            <person name="Benoit I."/>
            <person name="Brakhage A.A."/>
            <person name="Braus G.H."/>
            <person name="Fischer R."/>
            <person name="Frisvad J.C."/>
            <person name="Goldman G.H."/>
            <person name="Houbraken J."/>
            <person name="Oakley B."/>
            <person name="Pocsi I."/>
            <person name="Scazzocchio C."/>
            <person name="Seiboth B."/>
            <person name="vanKuyk P.A."/>
            <person name="Wortman J."/>
            <person name="Dyer P.S."/>
            <person name="Grigoriev I.V."/>
        </authorList>
    </citation>
    <scope>NUCLEOTIDE SEQUENCE [LARGE SCALE GENOMIC DNA]</scope>
    <source>
        <strain evidence="10">DTO 134E9</strain>
    </source>
</reference>
<name>A0A1L9RT89_ASPWE</name>
<dbReference type="PROSITE" id="PS50850">
    <property type="entry name" value="MFS"/>
    <property type="match status" value="1"/>
</dbReference>
<proteinExistence type="inferred from homology"/>
<dbReference type="RefSeq" id="XP_040691790.1">
    <property type="nucleotide sequence ID" value="XM_040827659.1"/>
</dbReference>
<evidence type="ECO:0000256" key="5">
    <source>
        <dbReference type="ARBA" id="ARBA00023136"/>
    </source>
</evidence>
<keyword evidence="5 7" id="KW-0472">Membrane</keyword>
<accession>A0A1L9RT89</accession>
<keyword evidence="10" id="KW-1185">Reference proteome</keyword>
<dbReference type="SUPFAM" id="SSF103473">
    <property type="entry name" value="MFS general substrate transporter"/>
    <property type="match status" value="1"/>
</dbReference>
<dbReference type="AlphaFoldDB" id="A0A1L9RT89"/>
<dbReference type="PANTHER" id="PTHR43791:SF103">
    <property type="entry name" value="MAJOR FACILITATOR SUPERFAMILY (MFS) PROFILE DOMAIN-CONTAINING PROTEIN-RELATED"/>
    <property type="match status" value="1"/>
</dbReference>
<feature type="transmembrane region" description="Helical" evidence="7">
    <location>
        <begin position="122"/>
        <end position="141"/>
    </location>
</feature>
<dbReference type="Proteomes" id="UP000184383">
    <property type="component" value="Unassembled WGS sequence"/>
</dbReference>
<dbReference type="GeneID" id="63743507"/>
<evidence type="ECO:0000259" key="8">
    <source>
        <dbReference type="PROSITE" id="PS50850"/>
    </source>
</evidence>
<keyword evidence="3 7" id="KW-0812">Transmembrane</keyword>
<dbReference type="InterPro" id="IPR036259">
    <property type="entry name" value="MFS_trans_sf"/>
</dbReference>
<dbReference type="EMBL" id="KV878210">
    <property type="protein sequence ID" value="OJJ38114.1"/>
    <property type="molecule type" value="Genomic_DNA"/>
</dbReference>
<evidence type="ECO:0000256" key="2">
    <source>
        <dbReference type="ARBA" id="ARBA00022448"/>
    </source>
</evidence>
<dbReference type="VEuPathDB" id="FungiDB:ASPWEDRAFT_104581"/>
<feature type="transmembrane region" description="Helical" evidence="7">
    <location>
        <begin position="92"/>
        <end position="110"/>
    </location>
</feature>
<sequence length="479" mass="53989">MQEIPIETFNADEEKRLIRRIDWHLMPLLTITYGLQFMDKMCLAWSAILGMKEDLNLVGQEYSWSSSIFYVGFLAASYPISLGFVKFPLGRYLSLLVLAWGIILTLHALTPNYPSLMILRTLLGVFESAITPGFSLITGMWYTPTEHVSRHTIWFAGNASSSIIGSLITYAIMHYTGSFPKWKLMFLIFGLVTVVWAGVLWFFLPDGPMEARFLSRTEREYVALRPKMFQRTTQTKTWEGRQVVEAVGDVKVWWFCVFVFVICVPNGGIGAFSTLIINSMGYDKYQTILMAIPGQAFILTMLLVSTLLTSTIRKARLVCIILCFVLALTGILMIKLVPETQKLTRLAGFWLVQCLAPSMPLLLALVAGNIAGFTKKSTTMAMVFVAYCVGNIVGPQFFKESEAPSYHTAYTTIMICFAVTIAMAAIFRVYLQWENHRRDKTQGVSIDPEASRAVRLGVDDRILAVDETDGRNKSFRYVV</sequence>
<dbReference type="InterPro" id="IPR011701">
    <property type="entry name" value="MFS"/>
</dbReference>
<evidence type="ECO:0000256" key="1">
    <source>
        <dbReference type="ARBA" id="ARBA00004141"/>
    </source>
</evidence>
<dbReference type="GO" id="GO:0022857">
    <property type="term" value="F:transmembrane transporter activity"/>
    <property type="evidence" value="ECO:0007669"/>
    <property type="project" value="InterPro"/>
</dbReference>
<evidence type="ECO:0000256" key="6">
    <source>
        <dbReference type="ARBA" id="ARBA00037968"/>
    </source>
</evidence>
<dbReference type="GO" id="GO:0016020">
    <property type="term" value="C:membrane"/>
    <property type="evidence" value="ECO:0007669"/>
    <property type="project" value="UniProtKB-SubCell"/>
</dbReference>
<evidence type="ECO:0000313" key="9">
    <source>
        <dbReference type="EMBL" id="OJJ38114.1"/>
    </source>
</evidence>
<protein>
    <recommendedName>
        <fullName evidence="8">Major facilitator superfamily (MFS) profile domain-containing protein</fullName>
    </recommendedName>
</protein>
<dbReference type="OrthoDB" id="6730379at2759"/>
<feature type="transmembrane region" description="Helical" evidence="7">
    <location>
        <begin position="410"/>
        <end position="431"/>
    </location>
</feature>
<feature type="transmembrane region" description="Helical" evidence="7">
    <location>
        <begin position="379"/>
        <end position="398"/>
    </location>
</feature>
<organism evidence="9 10">
    <name type="scientific">Aspergillus wentii DTO 134E9</name>
    <dbReference type="NCBI Taxonomy" id="1073089"/>
    <lineage>
        <taxon>Eukaryota</taxon>
        <taxon>Fungi</taxon>
        <taxon>Dikarya</taxon>
        <taxon>Ascomycota</taxon>
        <taxon>Pezizomycotina</taxon>
        <taxon>Eurotiomycetes</taxon>
        <taxon>Eurotiomycetidae</taxon>
        <taxon>Eurotiales</taxon>
        <taxon>Aspergillaceae</taxon>
        <taxon>Aspergillus</taxon>
        <taxon>Aspergillus subgen. Cremei</taxon>
    </lineage>
</organism>
<feature type="domain" description="Major facilitator superfamily (MFS) profile" evidence="8">
    <location>
        <begin position="25"/>
        <end position="436"/>
    </location>
</feature>
<dbReference type="Pfam" id="PF07690">
    <property type="entry name" value="MFS_1"/>
    <property type="match status" value="1"/>
</dbReference>
<feature type="transmembrane region" description="Helical" evidence="7">
    <location>
        <begin position="68"/>
        <end position="85"/>
    </location>
</feature>
<feature type="transmembrane region" description="Helical" evidence="7">
    <location>
        <begin position="25"/>
        <end position="48"/>
    </location>
</feature>
<keyword evidence="2" id="KW-0813">Transport</keyword>
<evidence type="ECO:0000256" key="4">
    <source>
        <dbReference type="ARBA" id="ARBA00022989"/>
    </source>
</evidence>
<gene>
    <name evidence="9" type="ORF">ASPWEDRAFT_104581</name>
</gene>
<dbReference type="Gene3D" id="1.20.1250.20">
    <property type="entry name" value="MFS general substrate transporter like domains"/>
    <property type="match status" value="2"/>
</dbReference>
<evidence type="ECO:0000256" key="3">
    <source>
        <dbReference type="ARBA" id="ARBA00022692"/>
    </source>
</evidence>
<dbReference type="PANTHER" id="PTHR43791">
    <property type="entry name" value="PERMEASE-RELATED"/>
    <property type="match status" value="1"/>
</dbReference>
<feature type="transmembrane region" description="Helical" evidence="7">
    <location>
        <begin position="252"/>
        <end position="276"/>
    </location>
</feature>
<feature type="transmembrane region" description="Helical" evidence="7">
    <location>
        <begin position="315"/>
        <end position="334"/>
    </location>
</feature>
<comment type="similarity">
    <text evidence="6">Belongs to the major facilitator superfamily. Allantoate permease family.</text>
</comment>
<dbReference type="InterPro" id="IPR020846">
    <property type="entry name" value="MFS_dom"/>
</dbReference>
<feature type="transmembrane region" description="Helical" evidence="7">
    <location>
        <begin position="346"/>
        <end position="367"/>
    </location>
</feature>
<feature type="transmembrane region" description="Helical" evidence="7">
    <location>
        <begin position="184"/>
        <end position="204"/>
    </location>
</feature>
<feature type="transmembrane region" description="Helical" evidence="7">
    <location>
        <begin position="288"/>
        <end position="308"/>
    </location>
</feature>
<feature type="transmembrane region" description="Helical" evidence="7">
    <location>
        <begin position="153"/>
        <end position="172"/>
    </location>
</feature>
<evidence type="ECO:0000313" key="10">
    <source>
        <dbReference type="Proteomes" id="UP000184383"/>
    </source>
</evidence>
<comment type="subcellular location">
    <subcellularLocation>
        <location evidence="1">Membrane</location>
        <topology evidence="1">Multi-pass membrane protein</topology>
    </subcellularLocation>
</comment>
<evidence type="ECO:0000256" key="7">
    <source>
        <dbReference type="SAM" id="Phobius"/>
    </source>
</evidence>
<keyword evidence="4 7" id="KW-1133">Transmembrane helix</keyword>
<dbReference type="FunFam" id="1.20.1250.20:FF:000064">
    <property type="entry name" value="MFS allantoate transporter"/>
    <property type="match status" value="1"/>
</dbReference>